<dbReference type="EMBL" id="UINC01225579">
    <property type="protein sequence ID" value="SVE55712.1"/>
    <property type="molecule type" value="Genomic_DNA"/>
</dbReference>
<organism evidence="1">
    <name type="scientific">marine metagenome</name>
    <dbReference type="NCBI Taxonomy" id="408172"/>
    <lineage>
        <taxon>unclassified sequences</taxon>
        <taxon>metagenomes</taxon>
        <taxon>ecological metagenomes</taxon>
    </lineage>
</organism>
<evidence type="ECO:0000313" key="1">
    <source>
        <dbReference type="EMBL" id="SVE55712.1"/>
    </source>
</evidence>
<feature type="non-terminal residue" evidence="1">
    <location>
        <position position="74"/>
    </location>
</feature>
<reference evidence="1" key="1">
    <citation type="submission" date="2018-05" db="EMBL/GenBank/DDBJ databases">
        <authorList>
            <person name="Lanie J.A."/>
            <person name="Ng W.-L."/>
            <person name="Kazmierczak K.M."/>
            <person name="Andrzejewski T.M."/>
            <person name="Davidsen T.M."/>
            <person name="Wayne K.J."/>
            <person name="Tettelin H."/>
            <person name="Glass J.I."/>
            <person name="Rusch D."/>
            <person name="Podicherti R."/>
            <person name="Tsui H.-C.T."/>
            <person name="Winkler M.E."/>
        </authorList>
    </citation>
    <scope>NUCLEOTIDE SEQUENCE</scope>
</reference>
<accession>A0A383EFQ7</accession>
<proteinExistence type="predicted"/>
<gene>
    <name evidence="1" type="ORF">METZ01_LOCUS508566</name>
</gene>
<dbReference type="AlphaFoldDB" id="A0A383EFQ7"/>
<name>A0A383EFQ7_9ZZZZ</name>
<protein>
    <submittedName>
        <fullName evidence="1">Uncharacterized protein</fullName>
    </submittedName>
</protein>
<sequence length="74" mass="8509">MEAKDICTQPYNGFSSAKNFIVIFPKNFALINSDAIEDFSNSEIYMSDKLMNLWVNKCNYKVDYSVGYFADIKS</sequence>